<evidence type="ECO:0000256" key="2">
    <source>
        <dbReference type="ARBA" id="ARBA00022723"/>
    </source>
</evidence>
<dbReference type="InterPro" id="IPR045124">
    <property type="entry name" value="Su(sable)-like"/>
</dbReference>
<dbReference type="PROSITE" id="PS50103">
    <property type="entry name" value="ZF_C3H1"/>
    <property type="match status" value="3"/>
</dbReference>
<feature type="compositionally biased region" description="Polar residues" evidence="7">
    <location>
        <begin position="1136"/>
        <end position="1145"/>
    </location>
</feature>
<feature type="compositionally biased region" description="Basic and acidic residues" evidence="7">
    <location>
        <begin position="936"/>
        <end position="945"/>
    </location>
</feature>
<feature type="compositionally biased region" description="Polar residues" evidence="7">
    <location>
        <begin position="959"/>
        <end position="973"/>
    </location>
</feature>
<feature type="compositionally biased region" description="Acidic residues" evidence="7">
    <location>
        <begin position="705"/>
        <end position="717"/>
    </location>
</feature>
<evidence type="ECO:0000313" key="9">
    <source>
        <dbReference type="EMBL" id="KAJ8048107.1"/>
    </source>
</evidence>
<dbReference type="Pfam" id="PF22623">
    <property type="entry name" value="zf-CCCH_9"/>
    <property type="match status" value="1"/>
</dbReference>
<dbReference type="Pfam" id="PF14608">
    <property type="entry name" value="zf-CCCH_2"/>
    <property type="match status" value="2"/>
</dbReference>
<feature type="compositionally biased region" description="Polar residues" evidence="7">
    <location>
        <begin position="538"/>
        <end position="551"/>
    </location>
</feature>
<dbReference type="Proteomes" id="UP001152320">
    <property type="component" value="Chromosome 1"/>
</dbReference>
<feature type="zinc finger region" description="C3H1-type" evidence="6">
    <location>
        <begin position="327"/>
        <end position="354"/>
    </location>
</feature>
<evidence type="ECO:0000256" key="5">
    <source>
        <dbReference type="ARBA" id="ARBA00022833"/>
    </source>
</evidence>
<feature type="region of interest" description="Disordered" evidence="7">
    <location>
        <begin position="928"/>
        <end position="1265"/>
    </location>
</feature>
<feature type="zinc finger region" description="C3H1-type" evidence="6">
    <location>
        <begin position="356"/>
        <end position="383"/>
    </location>
</feature>
<feature type="domain" description="C3H1-type" evidence="8">
    <location>
        <begin position="327"/>
        <end position="354"/>
    </location>
</feature>
<gene>
    <name evidence="9" type="ORF">HOLleu_00280</name>
</gene>
<feature type="compositionally biased region" description="Low complexity" evidence="7">
    <location>
        <begin position="1005"/>
        <end position="1019"/>
    </location>
</feature>
<feature type="zinc finger region" description="C3H1-type" evidence="6">
    <location>
        <begin position="384"/>
        <end position="407"/>
    </location>
</feature>
<dbReference type="GO" id="GO:0005634">
    <property type="term" value="C:nucleus"/>
    <property type="evidence" value="ECO:0007669"/>
    <property type="project" value="TreeGrafter"/>
</dbReference>
<organism evidence="9 10">
    <name type="scientific">Holothuria leucospilota</name>
    <name type="common">Black long sea cucumber</name>
    <name type="synonym">Mertensiothuria leucospilota</name>
    <dbReference type="NCBI Taxonomy" id="206669"/>
    <lineage>
        <taxon>Eukaryota</taxon>
        <taxon>Metazoa</taxon>
        <taxon>Echinodermata</taxon>
        <taxon>Eleutherozoa</taxon>
        <taxon>Echinozoa</taxon>
        <taxon>Holothuroidea</taxon>
        <taxon>Aspidochirotacea</taxon>
        <taxon>Aspidochirotida</taxon>
        <taxon>Holothuriidae</taxon>
        <taxon>Holothuria</taxon>
    </lineage>
</organism>
<name>A0A9Q1CM29_HOLLE</name>
<evidence type="ECO:0000256" key="6">
    <source>
        <dbReference type="PROSITE-ProRule" id="PRU00723"/>
    </source>
</evidence>
<dbReference type="GO" id="GO:0008270">
    <property type="term" value="F:zinc ion binding"/>
    <property type="evidence" value="ECO:0007669"/>
    <property type="project" value="UniProtKB-KW"/>
</dbReference>
<feature type="compositionally biased region" description="Pro residues" evidence="7">
    <location>
        <begin position="1020"/>
        <end position="1029"/>
    </location>
</feature>
<feature type="compositionally biased region" description="Acidic residues" evidence="7">
    <location>
        <begin position="32"/>
        <end position="44"/>
    </location>
</feature>
<evidence type="ECO:0000259" key="8">
    <source>
        <dbReference type="PROSITE" id="PS50103"/>
    </source>
</evidence>
<feature type="compositionally biased region" description="Acidic residues" evidence="7">
    <location>
        <begin position="129"/>
        <end position="147"/>
    </location>
</feature>
<dbReference type="PANTHER" id="PTHR13119">
    <property type="entry name" value="ZINC FINGER CCCH DOMAIN-CONTAINING PROTEI"/>
    <property type="match status" value="1"/>
</dbReference>
<feature type="compositionally biased region" description="Basic residues" evidence="7">
    <location>
        <begin position="255"/>
        <end position="277"/>
    </location>
</feature>
<dbReference type="EMBL" id="JAIZAY010000001">
    <property type="protein sequence ID" value="KAJ8048107.1"/>
    <property type="molecule type" value="Genomic_DNA"/>
</dbReference>
<feature type="compositionally biased region" description="Pro residues" evidence="7">
    <location>
        <begin position="991"/>
        <end position="1004"/>
    </location>
</feature>
<evidence type="ECO:0000256" key="4">
    <source>
        <dbReference type="ARBA" id="ARBA00022771"/>
    </source>
</evidence>
<feature type="compositionally biased region" description="Polar residues" evidence="7">
    <location>
        <begin position="1191"/>
        <end position="1203"/>
    </location>
</feature>
<feature type="compositionally biased region" description="Basic residues" evidence="7">
    <location>
        <begin position="90"/>
        <end position="107"/>
    </location>
</feature>
<feature type="compositionally biased region" description="Basic and acidic residues" evidence="7">
    <location>
        <begin position="1205"/>
        <end position="1232"/>
    </location>
</feature>
<sequence>MALESLFDTPPPLVSKGNNDSDKPANNSLIEAQEESEATQEEEGTAAIAGAIPAEELEDGEIDDETEEEEKEEKNEASEPEELDPEERKRLKRRQKNKERRKRKKGEKRMQALQAWAMAMAAGELKEQEQDDGEQEDDYLPTEEEEECKTMALYAAMQDTAPTQMPERNFSPKKKNKPRKRQRAPSPSESDEEEYAKLLKKEMSRHKLRRKSSGESSSEERRDRSPGMYDSGGETLHQQEEEEGSMGEDFEVSQRPRKKKRKKHKHHHRSKHSKSKPRREAPLSDDEDEDMPPPPLHHQHHQNQYQQLSEQDQQILMDQEMGKVHVPKTHLICKFYLENKCKKGLDCSYTHEGTIPKRPEQCKFYLQGFCSKGPLCMFLHQEYPCKYYHTGQVCYSAEKCRFSHGPLTEETRPLIDQMIKEQHGQKGRDSDQPPLLPSPEKPNVPFQRGNPGGKPIKANKASIPSLFDLDVKPVGEKGQKILEKERKGILEINSDRLSFYGASSDEETPLNHSGRPKRKGDHDDKTSVEPQDHHSEPSQDSDGSSKPTNASDRPPLLPTPSPPLLSTPSKYQQPTDESHEKPTGSSVQEKDGKPASGMETGEEEGQQEQAQRDVTVDGTTISSQEGQENVGLLSPEIGNTTSSPLASQKAEDAGKAASKPVVEPPKSMPAKSKALFMRIQQNQLKTDQDNNERQEADTEEKRDADGDDNWYSSDEEDSGNKMAQVGEKKTTNVSHLTVKTEAAAHVVAPSAISPEASNRGPLLSSVLIANNKQSEAQSGQAQLPGPLASLFSQPSTTTPKAAPLPLNILDLVTKGTSSVQKSKNPQVQDLLAGILPKRTEDNYRLLECIKDPNLKDPREGRERKSKAGMLFRVLKWKNSEYSVSDAEERPSLPPIELTTPTEMKQQPVFPTDTDARTQAVVDAIKKVISEAQSKPSDPRSQRPADPRMPPQDPRGFQSDPRNQHAQYPQTQSDPRGAPRHPSFPVRGQPPSTQPGLPPPRPPGPGFMRVPMGQPSQSFPPRMPRPPQPHGAPTGFGNPRFGGRGARGPRPMRPEVRQRMPHRPPRPGLQPPFGSPPRGGPAQHERMPGPRGPRFSNARMPLPESAVEEKSQSDPPRDPRAAGRPGAVDPRLLKRSASVTGATTSDVDMRVNKDPRLARMQQEQSSSQGGFPGGPPTPGFAQQGAGDVDMRQMNSASGVSTYTENPGDHTRGRTDPRQAARAQDTLKDVDLRQRPPSIDPGGVAEESGMPLKDMFKGKDPTASPFL</sequence>
<feature type="compositionally biased region" description="Acidic residues" evidence="7">
    <location>
        <begin position="55"/>
        <end position="71"/>
    </location>
</feature>
<feature type="compositionally biased region" description="Basic and acidic residues" evidence="7">
    <location>
        <begin position="1106"/>
        <end position="1120"/>
    </location>
</feature>
<keyword evidence="2 6" id="KW-0479">Metal-binding</keyword>
<feature type="compositionally biased region" description="Pro residues" evidence="7">
    <location>
        <begin position="1065"/>
        <end position="1078"/>
    </location>
</feature>
<protein>
    <submittedName>
        <fullName evidence="9">Zinc finger CCCH domain-containing protein 6</fullName>
    </submittedName>
</protein>
<evidence type="ECO:0000313" key="10">
    <source>
        <dbReference type="Proteomes" id="UP001152320"/>
    </source>
</evidence>
<dbReference type="OrthoDB" id="411372at2759"/>
<feature type="domain" description="C3H1-type" evidence="8">
    <location>
        <begin position="356"/>
        <end position="383"/>
    </location>
</feature>
<reference evidence="9" key="1">
    <citation type="submission" date="2021-10" db="EMBL/GenBank/DDBJ databases">
        <title>Tropical sea cucumber genome reveals ecological adaptation and Cuvierian tubules defense mechanism.</title>
        <authorList>
            <person name="Chen T."/>
        </authorList>
    </citation>
    <scope>NUCLEOTIDE SEQUENCE</scope>
    <source>
        <strain evidence="9">Nanhai2018</strain>
        <tissue evidence="9">Muscle</tissue>
    </source>
</reference>
<feature type="compositionally biased region" description="Acidic residues" evidence="7">
    <location>
        <begin position="240"/>
        <end position="251"/>
    </location>
</feature>
<feature type="compositionally biased region" description="Basic and acidic residues" evidence="7">
    <location>
        <begin position="576"/>
        <end position="593"/>
    </location>
</feature>
<feature type="compositionally biased region" description="Polar residues" evidence="7">
    <location>
        <begin position="617"/>
        <end position="627"/>
    </location>
</feature>
<evidence type="ECO:0000256" key="1">
    <source>
        <dbReference type="ARBA" id="ARBA00022553"/>
    </source>
</evidence>
<keyword evidence="4 6" id="KW-0863">Zinc-finger</keyword>
<dbReference type="GO" id="GO:0045892">
    <property type="term" value="P:negative regulation of DNA-templated transcription"/>
    <property type="evidence" value="ECO:0007669"/>
    <property type="project" value="InterPro"/>
</dbReference>
<dbReference type="InterPro" id="IPR036855">
    <property type="entry name" value="Znf_CCCH_sf"/>
</dbReference>
<feature type="compositionally biased region" description="Basic and acidic residues" evidence="7">
    <location>
        <begin position="420"/>
        <end position="431"/>
    </location>
</feature>
<dbReference type="AlphaFoldDB" id="A0A9Q1CM29"/>
<dbReference type="InterPro" id="IPR054361">
    <property type="entry name" value="Znf-CCCH_ZC3H4/6/8"/>
</dbReference>
<keyword evidence="5 6" id="KW-0862">Zinc</keyword>
<feature type="domain" description="C3H1-type" evidence="8">
    <location>
        <begin position="384"/>
        <end position="407"/>
    </location>
</feature>
<dbReference type="Gene3D" id="4.10.1000.10">
    <property type="entry name" value="Zinc finger, CCCH-type"/>
    <property type="match status" value="1"/>
</dbReference>
<feature type="compositionally biased region" description="Basic and acidic residues" evidence="7">
    <location>
        <begin position="686"/>
        <end position="704"/>
    </location>
</feature>
<dbReference type="GO" id="GO:0003723">
    <property type="term" value="F:RNA binding"/>
    <property type="evidence" value="ECO:0007669"/>
    <property type="project" value="InterPro"/>
</dbReference>
<proteinExistence type="predicted"/>
<dbReference type="SMART" id="SM00356">
    <property type="entry name" value="ZnF_C3H1"/>
    <property type="match status" value="3"/>
</dbReference>
<feature type="region of interest" description="Disordered" evidence="7">
    <location>
        <begin position="1"/>
        <end position="309"/>
    </location>
</feature>
<feature type="compositionally biased region" description="Polar residues" evidence="7">
    <location>
        <begin position="637"/>
        <end position="646"/>
    </location>
</feature>
<comment type="caution">
    <text evidence="9">The sequence shown here is derived from an EMBL/GenBank/DDBJ whole genome shotgun (WGS) entry which is preliminary data.</text>
</comment>
<keyword evidence="1" id="KW-0597">Phosphoprotein</keyword>
<accession>A0A9Q1CM29</accession>
<evidence type="ECO:0000256" key="3">
    <source>
        <dbReference type="ARBA" id="ARBA00022737"/>
    </source>
</evidence>
<feature type="region of interest" description="Disordered" evidence="7">
    <location>
        <begin position="500"/>
        <end position="733"/>
    </location>
</feature>
<dbReference type="InterPro" id="IPR000571">
    <property type="entry name" value="Znf_CCCH"/>
</dbReference>
<feature type="compositionally biased region" description="Pro residues" evidence="7">
    <location>
        <begin position="555"/>
        <end position="565"/>
    </location>
</feature>
<feature type="compositionally biased region" description="Low complexity" evidence="7">
    <location>
        <begin position="111"/>
        <end position="122"/>
    </location>
</feature>
<feature type="compositionally biased region" description="Low complexity" evidence="7">
    <location>
        <begin position="45"/>
        <end position="54"/>
    </location>
</feature>
<feature type="compositionally biased region" description="Basic residues" evidence="7">
    <location>
        <begin position="171"/>
        <end position="183"/>
    </location>
</feature>
<feature type="region of interest" description="Disordered" evidence="7">
    <location>
        <begin position="882"/>
        <end position="909"/>
    </location>
</feature>
<keyword evidence="3" id="KW-0677">Repeat</keyword>
<keyword evidence="10" id="KW-1185">Reference proteome</keyword>
<feature type="compositionally biased region" description="Basic and acidic residues" evidence="7">
    <location>
        <begin position="520"/>
        <end position="537"/>
    </location>
</feature>
<feature type="compositionally biased region" description="Basic and acidic residues" evidence="7">
    <location>
        <begin position="1146"/>
        <end position="1156"/>
    </location>
</feature>
<dbReference type="PANTHER" id="PTHR13119:SF12">
    <property type="entry name" value="PROTEIN SUPPRESSOR OF SABLE"/>
    <property type="match status" value="1"/>
</dbReference>
<evidence type="ECO:0000256" key="7">
    <source>
        <dbReference type="SAM" id="MobiDB-lite"/>
    </source>
</evidence>
<feature type="region of interest" description="Disordered" evidence="7">
    <location>
        <begin position="420"/>
        <end position="461"/>
    </location>
</feature>
<dbReference type="SUPFAM" id="SSF90229">
    <property type="entry name" value="CCCH zinc finger"/>
    <property type="match status" value="3"/>
</dbReference>